<accession>A0A0C3SBV8</accession>
<protein>
    <recommendedName>
        <fullName evidence="3">ER membrane protein complex subunit 6</fullName>
    </recommendedName>
</protein>
<evidence type="ECO:0000256" key="1">
    <source>
        <dbReference type="ARBA" id="ARBA00004477"/>
    </source>
</evidence>
<dbReference type="EMBL" id="KN840455">
    <property type="protein sequence ID" value="KIP10367.1"/>
    <property type="molecule type" value="Genomic_DNA"/>
</dbReference>
<dbReference type="STRING" id="745531.A0A0C3SBV8"/>
<dbReference type="HOGENOM" id="CLU_110781_1_0_1"/>
<evidence type="ECO:0000256" key="7">
    <source>
        <dbReference type="ARBA" id="ARBA00023136"/>
    </source>
</evidence>
<proteinExistence type="inferred from homology"/>
<dbReference type="PANTHER" id="PTHR20994:SF0">
    <property type="entry name" value="ER MEMBRANE PROTEIN COMPLEX SUBUNIT 6"/>
    <property type="match status" value="1"/>
</dbReference>
<name>A0A0C3SBV8_PHLG1</name>
<feature type="transmembrane region" description="Helical" evidence="8">
    <location>
        <begin position="92"/>
        <end position="109"/>
    </location>
</feature>
<dbReference type="Pfam" id="PF07019">
    <property type="entry name" value="EMC6"/>
    <property type="match status" value="1"/>
</dbReference>
<evidence type="ECO:0000256" key="5">
    <source>
        <dbReference type="ARBA" id="ARBA00022824"/>
    </source>
</evidence>
<dbReference type="GO" id="GO:0072546">
    <property type="term" value="C:EMC complex"/>
    <property type="evidence" value="ECO:0007669"/>
    <property type="project" value="InterPro"/>
</dbReference>
<keyword evidence="7 8" id="KW-0472">Membrane</keyword>
<dbReference type="InterPro" id="IPR008504">
    <property type="entry name" value="Emc6"/>
</dbReference>
<dbReference type="PANTHER" id="PTHR20994">
    <property type="entry name" value="ER MEMBRANE PROTEIN COMPLEX SUBUNIT 6"/>
    <property type="match status" value="1"/>
</dbReference>
<evidence type="ECO:0000313" key="9">
    <source>
        <dbReference type="EMBL" id="KIP10367.1"/>
    </source>
</evidence>
<comment type="similarity">
    <text evidence="2">Belongs to the EMC6 family.</text>
</comment>
<evidence type="ECO:0000256" key="3">
    <source>
        <dbReference type="ARBA" id="ARBA00020827"/>
    </source>
</evidence>
<evidence type="ECO:0000256" key="2">
    <source>
        <dbReference type="ARBA" id="ARBA00009436"/>
    </source>
</evidence>
<keyword evidence="10" id="KW-1185">Reference proteome</keyword>
<reference evidence="9 10" key="1">
    <citation type="journal article" date="2014" name="PLoS Genet.">
        <title>Analysis of the Phlebiopsis gigantea genome, transcriptome and secretome provides insight into its pioneer colonization strategies of wood.</title>
        <authorList>
            <person name="Hori C."/>
            <person name="Ishida T."/>
            <person name="Igarashi K."/>
            <person name="Samejima M."/>
            <person name="Suzuki H."/>
            <person name="Master E."/>
            <person name="Ferreira P."/>
            <person name="Ruiz-Duenas F.J."/>
            <person name="Held B."/>
            <person name="Canessa P."/>
            <person name="Larrondo L.F."/>
            <person name="Schmoll M."/>
            <person name="Druzhinina I.S."/>
            <person name="Kubicek C.P."/>
            <person name="Gaskell J.A."/>
            <person name="Kersten P."/>
            <person name="St John F."/>
            <person name="Glasner J."/>
            <person name="Sabat G."/>
            <person name="Splinter BonDurant S."/>
            <person name="Syed K."/>
            <person name="Yadav J."/>
            <person name="Mgbeahuruike A.C."/>
            <person name="Kovalchuk A."/>
            <person name="Asiegbu F.O."/>
            <person name="Lackner G."/>
            <person name="Hoffmeister D."/>
            <person name="Rencoret J."/>
            <person name="Gutierrez A."/>
            <person name="Sun H."/>
            <person name="Lindquist E."/>
            <person name="Barry K."/>
            <person name="Riley R."/>
            <person name="Grigoriev I.V."/>
            <person name="Henrissat B."/>
            <person name="Kues U."/>
            <person name="Berka R.M."/>
            <person name="Martinez A.T."/>
            <person name="Covert S.F."/>
            <person name="Blanchette R.A."/>
            <person name="Cullen D."/>
        </authorList>
    </citation>
    <scope>NUCLEOTIDE SEQUENCE [LARGE SCALE GENOMIC DNA]</scope>
    <source>
        <strain evidence="9 10">11061_1 CR5-6</strain>
    </source>
</reference>
<evidence type="ECO:0000256" key="4">
    <source>
        <dbReference type="ARBA" id="ARBA00022692"/>
    </source>
</evidence>
<keyword evidence="5" id="KW-0256">Endoplasmic reticulum</keyword>
<comment type="subcellular location">
    <subcellularLocation>
        <location evidence="1">Endoplasmic reticulum membrane</location>
        <topology evidence="1">Multi-pass membrane protein</topology>
    </subcellularLocation>
</comment>
<dbReference type="GO" id="GO:0000045">
    <property type="term" value="P:autophagosome assembly"/>
    <property type="evidence" value="ECO:0007669"/>
    <property type="project" value="TreeGrafter"/>
</dbReference>
<dbReference type="AlphaFoldDB" id="A0A0C3SBV8"/>
<feature type="transmembrane region" description="Helical" evidence="8">
    <location>
        <begin position="48"/>
        <end position="67"/>
    </location>
</feature>
<dbReference type="GO" id="GO:0034975">
    <property type="term" value="P:protein folding in endoplasmic reticulum"/>
    <property type="evidence" value="ECO:0007669"/>
    <property type="project" value="TreeGrafter"/>
</dbReference>
<evidence type="ECO:0000313" key="10">
    <source>
        <dbReference type="Proteomes" id="UP000053257"/>
    </source>
</evidence>
<gene>
    <name evidence="9" type="ORF">PHLGIDRAFT_125575</name>
</gene>
<sequence length="110" mass="12126">MSTAHPESAAQLLYPPNVQFNASRIYTIKFVSACFAGAVAGTLGLESWLGFGLFLLSTLLTSACLYVKCKAKPAKYMAGGFWELVNPGQENMFSFLLLWTLFYGIVHVYD</sequence>
<keyword evidence="6 8" id="KW-1133">Transmembrane helix</keyword>
<evidence type="ECO:0000256" key="8">
    <source>
        <dbReference type="SAM" id="Phobius"/>
    </source>
</evidence>
<dbReference type="InterPro" id="IPR029008">
    <property type="entry name" value="EMC6-like"/>
</dbReference>
<dbReference type="OrthoDB" id="16510at2759"/>
<organism evidence="9 10">
    <name type="scientific">Phlebiopsis gigantea (strain 11061_1 CR5-6)</name>
    <name type="common">White-rot fungus</name>
    <name type="synonym">Peniophora gigantea</name>
    <dbReference type="NCBI Taxonomy" id="745531"/>
    <lineage>
        <taxon>Eukaryota</taxon>
        <taxon>Fungi</taxon>
        <taxon>Dikarya</taxon>
        <taxon>Basidiomycota</taxon>
        <taxon>Agaricomycotina</taxon>
        <taxon>Agaricomycetes</taxon>
        <taxon>Polyporales</taxon>
        <taxon>Phanerochaetaceae</taxon>
        <taxon>Phlebiopsis</taxon>
    </lineage>
</organism>
<keyword evidence="4 8" id="KW-0812">Transmembrane</keyword>
<dbReference type="Proteomes" id="UP000053257">
    <property type="component" value="Unassembled WGS sequence"/>
</dbReference>
<evidence type="ECO:0000256" key="6">
    <source>
        <dbReference type="ARBA" id="ARBA00022989"/>
    </source>
</evidence>